<evidence type="ECO:0000259" key="3">
    <source>
        <dbReference type="Pfam" id="PF01370"/>
    </source>
</evidence>
<gene>
    <name evidence="4" type="ORF">BKP37_07895</name>
</gene>
<dbReference type="InterPro" id="IPR001509">
    <property type="entry name" value="Epimerase_deHydtase"/>
</dbReference>
<keyword evidence="5" id="KW-1185">Reference proteome</keyword>
<sequence>MKKKVVLIGGAGRIGATLSEGLQKEYELLILDKNIREDKNHIEVDATKFEQLVTKIPRDTDVLINLLATQTSKRISDVEKFTDMTNVFFNASYYICLAAVKLGVPKVIFASSNHVTDIYEEDGNSLLGREITTQDYPMSKGLYGVLKLASENVGHIFSCEDQLNIINLRIGSVPDNEKEAIKEKSRLMKTLLSKVDVINLFRAAIETNISFGTYYGVSDNQGKPWDTKNTVEELGFKSQVNANSLF</sequence>
<dbReference type="Pfam" id="PF01370">
    <property type="entry name" value="Epimerase"/>
    <property type="match status" value="1"/>
</dbReference>
<protein>
    <recommendedName>
        <fullName evidence="3">NAD-dependent epimerase/dehydratase domain-containing protein</fullName>
    </recommendedName>
</protein>
<keyword evidence="1" id="KW-0521">NADP</keyword>
<dbReference type="AlphaFoldDB" id="A0A1S2LQL1"/>
<reference evidence="4 5" key="1">
    <citation type="submission" date="2016-10" db="EMBL/GenBank/DDBJ databases">
        <title>Draft genome sequences of four alkaliphilic bacteria belonging to the Anaerobacillus genus.</title>
        <authorList>
            <person name="Bassil N.M."/>
            <person name="Lloyd J.R."/>
        </authorList>
    </citation>
    <scope>NUCLEOTIDE SEQUENCE [LARGE SCALE GENOMIC DNA]</scope>
    <source>
        <strain evidence="4 5">DSM 18345</strain>
    </source>
</reference>
<dbReference type="Gene3D" id="3.40.50.720">
    <property type="entry name" value="NAD(P)-binding Rossmann-like Domain"/>
    <property type="match status" value="1"/>
</dbReference>
<dbReference type="InterPro" id="IPR036291">
    <property type="entry name" value="NAD(P)-bd_dom_sf"/>
</dbReference>
<feature type="domain" description="NAD-dependent epimerase/dehydratase" evidence="3">
    <location>
        <begin position="5"/>
        <end position="173"/>
    </location>
</feature>
<accession>A0A1S2LQL1</accession>
<dbReference type="RefSeq" id="WP_071309065.1">
    <property type="nucleotide sequence ID" value="NZ_MLQR01000017.1"/>
</dbReference>
<dbReference type="PANTHER" id="PTHR43103:SF3">
    <property type="entry name" value="ADP-L-GLYCERO-D-MANNO-HEPTOSE-6-EPIMERASE"/>
    <property type="match status" value="1"/>
</dbReference>
<comment type="caution">
    <text evidence="4">The sequence shown here is derived from an EMBL/GenBank/DDBJ whole genome shotgun (WGS) entry which is preliminary data.</text>
</comment>
<evidence type="ECO:0000256" key="1">
    <source>
        <dbReference type="ARBA" id="ARBA00022857"/>
    </source>
</evidence>
<keyword evidence="2" id="KW-0119">Carbohydrate metabolism</keyword>
<organism evidence="4 5">
    <name type="scientific">Anaerobacillus alkalilacustris</name>
    <dbReference type="NCBI Taxonomy" id="393763"/>
    <lineage>
        <taxon>Bacteria</taxon>
        <taxon>Bacillati</taxon>
        <taxon>Bacillota</taxon>
        <taxon>Bacilli</taxon>
        <taxon>Bacillales</taxon>
        <taxon>Bacillaceae</taxon>
        <taxon>Anaerobacillus</taxon>
    </lineage>
</organism>
<dbReference type="SUPFAM" id="SSF51735">
    <property type="entry name" value="NAD(P)-binding Rossmann-fold domains"/>
    <property type="match status" value="1"/>
</dbReference>
<evidence type="ECO:0000313" key="4">
    <source>
        <dbReference type="EMBL" id="OIJ14676.1"/>
    </source>
</evidence>
<proteinExistence type="predicted"/>
<dbReference type="Proteomes" id="UP000179524">
    <property type="component" value="Unassembled WGS sequence"/>
</dbReference>
<dbReference type="EMBL" id="MLQR01000017">
    <property type="protein sequence ID" value="OIJ14676.1"/>
    <property type="molecule type" value="Genomic_DNA"/>
</dbReference>
<dbReference type="PANTHER" id="PTHR43103">
    <property type="entry name" value="NUCLEOSIDE-DIPHOSPHATE-SUGAR EPIMERASE"/>
    <property type="match status" value="1"/>
</dbReference>
<evidence type="ECO:0000256" key="2">
    <source>
        <dbReference type="ARBA" id="ARBA00023277"/>
    </source>
</evidence>
<evidence type="ECO:0000313" key="5">
    <source>
        <dbReference type="Proteomes" id="UP000179524"/>
    </source>
</evidence>
<dbReference type="OrthoDB" id="9779902at2"/>
<name>A0A1S2LQL1_9BACI</name>